<feature type="transmembrane region" description="Helical" evidence="2">
    <location>
        <begin position="6"/>
        <end position="25"/>
    </location>
</feature>
<sequence>MSATTILLVKISLVLAVIAGLALLAETQGILVPKIGDIQTQVTCQGKRARIRCNNDSLVIVIYTASYGRQEKGQIICPYDEDLKTVEGVNGDTRDDYWGSCKMVDVTKQLSEACHKKKKCGINVGQEKLGQPCKGIYKYLKVIYACGILVPKIGDIQTQVTCQGKRARIRCNNDSLVIVIYTASYGRQEKGQIICPYDEDLKTVEGVNGDTRDDYWGSCKMVDVTKQLSEACHKKKKCGINVGQEKLGQPCKGIYKYLKVIYACGQYTLATYPPSPIEAPSLAPPLTRSRYISGLDHRRLYKYLKCIFFLVCMLFFFTDFLGSTFFLRPSAFFHFLPFVISLLFLRISEVRVGPPPTSRPKKNKRPSQRKSTPTVLMTTQVTRDQTPLANISSAPPTRVILASQMSKPTTLRNDKPRKTVAKSKPTSPVTQHIPTKPGSTKPLNSTEPVLPVTEAPTKRRKGKNGSKRRKRRKKKKRTEPPTVTSGTNTNMTKSPFSSLSNALSTIASIITSNPFTKPMPSYKSNRHDGTNSSTEIVGANMNLSSLTTVYPTVTRKIFTDQMIKQNSTYSKNVTESIMRTRDLVPSGSIPSSSYWYACSCMEYRMTIRLHASVLFSVVLYVVFIPFFICLLLSFGSFKQVLLYSYVLDVSLSFHKCWSSNPDFSYTLMSLSCCLPTCVGHLFQVLDGKPGQNGHSRGRPLDMNMNGGEGSGLRTGDLVVTTADVDGGLNKHVNIENYGDNEEQQVPKGDNSSFYVNPMYDQNRPNGGAVCSRVEQPGNQRHDTHRLSNASDGRAGVYGSPVKTPTSPSAKQRQRCNSVGNIARGGHHHHGNMQRRHPSVGNVSSNRNADHVANSSAPRGGSQHQNLLYNAPQIQPYQGHPQGYPPQGDGKAGVTYPQQVPSGGTHPLATPQQGPSLRGCMQRPSVGSIGAPGNTQGKLPMPGMRPPSPYEYGNTEKNLAPQQNNSRAQSLPRLNVGVAQSRMAGQQQHDGSPSSGYPPTPGGSRHWHGVAPVSTDPKNTGKSQTTPQENRKTPDSGDLVSPLDAPGRNTVLRSSLRKNSYSSREGPPQPQEFSLVCTLNLSQIDAHNVFMRPASDYPAVIVEFGTGLPQENITIMHARVCTSSTCVQAACVGGGLDTH</sequence>
<feature type="compositionally biased region" description="Polar residues" evidence="1">
    <location>
        <begin position="840"/>
        <end position="867"/>
    </location>
</feature>
<feature type="compositionally biased region" description="Polar residues" evidence="1">
    <location>
        <begin position="481"/>
        <end position="495"/>
    </location>
</feature>
<dbReference type="Pfam" id="PF02140">
    <property type="entry name" value="SUEL_Lectin"/>
    <property type="match status" value="2"/>
</dbReference>
<dbReference type="InParanoid" id="A7S2S6"/>
<dbReference type="HOGENOM" id="CLU_278140_0_0_1"/>
<organism evidence="4 5">
    <name type="scientific">Nematostella vectensis</name>
    <name type="common">Starlet sea anemone</name>
    <dbReference type="NCBI Taxonomy" id="45351"/>
    <lineage>
        <taxon>Eukaryota</taxon>
        <taxon>Metazoa</taxon>
        <taxon>Cnidaria</taxon>
        <taxon>Anthozoa</taxon>
        <taxon>Hexacorallia</taxon>
        <taxon>Actiniaria</taxon>
        <taxon>Edwardsiidae</taxon>
        <taxon>Nematostella</taxon>
    </lineage>
</organism>
<dbReference type="Proteomes" id="UP000001593">
    <property type="component" value="Unassembled WGS sequence"/>
</dbReference>
<feature type="compositionally biased region" description="Polar residues" evidence="1">
    <location>
        <begin position="424"/>
        <end position="447"/>
    </location>
</feature>
<evidence type="ECO:0000256" key="1">
    <source>
        <dbReference type="SAM" id="MobiDB-lite"/>
    </source>
</evidence>
<feature type="compositionally biased region" description="Polar residues" evidence="1">
    <location>
        <begin position="369"/>
        <end position="395"/>
    </location>
</feature>
<feature type="compositionally biased region" description="Polar residues" evidence="1">
    <location>
        <begin position="1050"/>
        <end position="1062"/>
    </location>
</feature>
<feature type="compositionally biased region" description="Basic residues" evidence="1">
    <location>
        <begin position="458"/>
        <end position="477"/>
    </location>
</feature>
<feature type="compositionally biased region" description="Polar residues" evidence="1">
    <location>
        <begin position="802"/>
        <end position="819"/>
    </location>
</feature>
<protein>
    <recommendedName>
        <fullName evidence="3">SUEL-type lectin domain-containing protein</fullName>
    </recommendedName>
</protein>
<keyword evidence="2" id="KW-0472">Membrane</keyword>
<keyword evidence="5" id="KW-1185">Reference proteome</keyword>
<dbReference type="PROSITE" id="PS50228">
    <property type="entry name" value="SUEL_LECTIN"/>
    <property type="match status" value="2"/>
</dbReference>
<dbReference type="GO" id="GO:0030246">
    <property type="term" value="F:carbohydrate binding"/>
    <property type="evidence" value="ECO:0007669"/>
    <property type="project" value="InterPro"/>
</dbReference>
<feature type="transmembrane region" description="Helical" evidence="2">
    <location>
        <begin position="611"/>
        <end position="634"/>
    </location>
</feature>
<keyword evidence="2" id="KW-1133">Transmembrane helix</keyword>
<evidence type="ECO:0000256" key="2">
    <source>
        <dbReference type="SAM" id="Phobius"/>
    </source>
</evidence>
<proteinExistence type="predicted"/>
<gene>
    <name evidence="4" type="ORF">NEMVEDRAFT_v1g205904</name>
</gene>
<dbReference type="CDD" id="cd22829">
    <property type="entry name" value="Gal_Rha_Lectin_EVA1_EVA1C_rpt2"/>
    <property type="match status" value="2"/>
</dbReference>
<feature type="compositionally biased region" description="Polar residues" evidence="1">
    <location>
        <begin position="1015"/>
        <end position="1027"/>
    </location>
</feature>
<name>A7S2S6_NEMVE</name>
<feature type="compositionally biased region" description="Polar residues" evidence="1">
    <location>
        <begin position="954"/>
        <end position="968"/>
    </location>
</feature>
<feature type="domain" description="SUEL-type lectin" evidence="3">
    <location>
        <begin position="161"/>
        <end position="265"/>
    </location>
</feature>
<reference evidence="4" key="1">
    <citation type="journal article" date="2007" name="Science">
        <title>Sea anemone genome reveals ancestral eumetazoan gene repertoire and genomic organization.</title>
        <authorList>
            <person name="Putnam N.H."/>
            <person name="Srivastava M."/>
            <person name="Hellsten U."/>
            <person name="Dirks B."/>
            <person name="Chapman J."/>
            <person name="Salamov A."/>
            <person name="Terry A."/>
            <person name="Shapiro H."/>
            <person name="Lindquist E."/>
            <person name="Kapitonov V.V."/>
            <person name="Jurka J."/>
            <person name="Genikhovich G."/>
            <person name="Grigoriev I.V."/>
            <person name="Lucas S.M."/>
            <person name="Steele R.E."/>
            <person name="Finnerty J.R."/>
            <person name="Technau U."/>
            <person name="Martindale M.Q."/>
            <person name="Rokhsar D.S."/>
        </authorList>
    </citation>
    <scope>NUCLEOTIDE SEQUENCE [LARGE SCALE GENOMIC DNA]</scope>
    <source>
        <strain evidence="4">CH2 x CH6</strain>
    </source>
</reference>
<evidence type="ECO:0000259" key="3">
    <source>
        <dbReference type="PROSITE" id="PS50228"/>
    </source>
</evidence>
<dbReference type="AlphaFoldDB" id="A7S2S6"/>
<feature type="region of interest" description="Disordered" evidence="1">
    <location>
        <begin position="354"/>
        <end position="495"/>
    </location>
</feature>
<dbReference type="InterPro" id="IPR043159">
    <property type="entry name" value="Lectin_gal-bd_sf"/>
</dbReference>
<feature type="compositionally biased region" description="Low complexity" evidence="1">
    <location>
        <begin position="871"/>
        <end position="888"/>
    </location>
</feature>
<evidence type="ECO:0000313" key="5">
    <source>
        <dbReference type="Proteomes" id="UP000001593"/>
    </source>
</evidence>
<feature type="compositionally biased region" description="Basic residues" evidence="1">
    <location>
        <begin position="824"/>
        <end position="837"/>
    </location>
</feature>
<dbReference type="InterPro" id="IPR000922">
    <property type="entry name" value="Lectin_gal-bd_dom"/>
</dbReference>
<keyword evidence="2" id="KW-0812">Transmembrane</keyword>
<feature type="transmembrane region" description="Helical" evidence="2">
    <location>
        <begin position="306"/>
        <end position="326"/>
    </location>
</feature>
<dbReference type="EMBL" id="DS469570">
    <property type="protein sequence ID" value="EDO41976.1"/>
    <property type="molecule type" value="Genomic_DNA"/>
</dbReference>
<dbReference type="Gene3D" id="2.60.120.740">
    <property type="match status" value="2"/>
</dbReference>
<accession>A7S2S6</accession>
<feature type="domain" description="SUEL-type lectin" evidence="3">
    <location>
        <begin position="43"/>
        <end position="147"/>
    </location>
</feature>
<feature type="compositionally biased region" description="Basic residues" evidence="1">
    <location>
        <begin position="359"/>
        <end position="368"/>
    </location>
</feature>
<dbReference type="PANTHER" id="PTHR46780">
    <property type="entry name" value="PROTEIN EVA-1"/>
    <property type="match status" value="1"/>
</dbReference>
<feature type="transmembrane region" description="Helical" evidence="2">
    <location>
        <begin position="332"/>
        <end position="352"/>
    </location>
</feature>
<evidence type="ECO:0000313" key="4">
    <source>
        <dbReference type="EMBL" id="EDO41976.1"/>
    </source>
</evidence>
<feature type="region of interest" description="Disordered" evidence="1">
    <location>
        <begin position="737"/>
        <end position="1070"/>
    </location>
</feature>